<dbReference type="InterPro" id="IPR015889">
    <property type="entry name" value="Intradiol_dOase_core"/>
</dbReference>
<dbReference type="SUPFAM" id="SSF49482">
    <property type="entry name" value="Aromatic compound dioxygenase"/>
    <property type="match status" value="1"/>
</dbReference>
<feature type="compositionally biased region" description="Pro residues" evidence="1">
    <location>
        <begin position="361"/>
        <end position="372"/>
    </location>
</feature>
<feature type="compositionally biased region" description="Gly residues" evidence="1">
    <location>
        <begin position="336"/>
        <end position="346"/>
    </location>
</feature>
<proteinExistence type="predicted"/>
<feature type="domain" description="Intradiol ring-cleavage dioxygenases" evidence="3">
    <location>
        <begin position="121"/>
        <end position="221"/>
    </location>
</feature>
<reference evidence="4" key="1">
    <citation type="journal article" date="2023" name="Mol. Phylogenet. Evol.">
        <title>Genome-scale phylogeny and comparative genomics of the fungal order Sordariales.</title>
        <authorList>
            <person name="Hensen N."/>
            <person name="Bonometti L."/>
            <person name="Westerberg I."/>
            <person name="Brannstrom I.O."/>
            <person name="Guillou S."/>
            <person name="Cros-Aarteil S."/>
            <person name="Calhoun S."/>
            <person name="Haridas S."/>
            <person name="Kuo A."/>
            <person name="Mondo S."/>
            <person name="Pangilinan J."/>
            <person name="Riley R."/>
            <person name="LaButti K."/>
            <person name="Andreopoulos B."/>
            <person name="Lipzen A."/>
            <person name="Chen C."/>
            <person name="Yan M."/>
            <person name="Daum C."/>
            <person name="Ng V."/>
            <person name="Clum A."/>
            <person name="Steindorff A."/>
            <person name="Ohm R.A."/>
            <person name="Martin F."/>
            <person name="Silar P."/>
            <person name="Natvig D.O."/>
            <person name="Lalanne C."/>
            <person name="Gautier V."/>
            <person name="Ament-Velasquez S.L."/>
            <person name="Kruys A."/>
            <person name="Hutchinson M.I."/>
            <person name="Powell A.J."/>
            <person name="Barry K."/>
            <person name="Miller A.N."/>
            <person name="Grigoriev I.V."/>
            <person name="Debuchy R."/>
            <person name="Gladieux P."/>
            <person name="Hiltunen Thoren M."/>
            <person name="Johannesson H."/>
        </authorList>
    </citation>
    <scope>NUCLEOTIDE SEQUENCE</scope>
    <source>
        <strain evidence="4">CBS 118394</strain>
    </source>
</reference>
<dbReference type="GO" id="GO:0016702">
    <property type="term" value="F:oxidoreductase activity, acting on single donors with incorporation of molecular oxygen, incorporation of two atoms of oxygen"/>
    <property type="evidence" value="ECO:0007669"/>
    <property type="project" value="InterPro"/>
</dbReference>
<keyword evidence="5" id="KW-1185">Reference proteome</keyword>
<dbReference type="Proteomes" id="UP001283341">
    <property type="component" value="Unassembled WGS sequence"/>
</dbReference>
<dbReference type="PANTHER" id="PTHR34315">
    <property type="match status" value="1"/>
</dbReference>
<keyword evidence="4" id="KW-0223">Dioxygenase</keyword>
<evidence type="ECO:0000256" key="2">
    <source>
        <dbReference type="SAM" id="SignalP"/>
    </source>
</evidence>
<feature type="chain" id="PRO_5042202908" evidence="2">
    <location>
        <begin position="19"/>
        <end position="372"/>
    </location>
</feature>
<evidence type="ECO:0000313" key="4">
    <source>
        <dbReference type="EMBL" id="KAK3315366.1"/>
    </source>
</evidence>
<keyword evidence="4" id="KW-0560">Oxidoreductase</keyword>
<accession>A0AAE0I0J2</accession>
<feature type="signal peptide" evidence="2">
    <location>
        <begin position="1"/>
        <end position="18"/>
    </location>
</feature>
<dbReference type="EMBL" id="JAUEDM010000006">
    <property type="protein sequence ID" value="KAK3315366.1"/>
    <property type="molecule type" value="Genomic_DNA"/>
</dbReference>
<evidence type="ECO:0000256" key="1">
    <source>
        <dbReference type="SAM" id="MobiDB-lite"/>
    </source>
</evidence>
<dbReference type="PANTHER" id="PTHR34315:SF1">
    <property type="entry name" value="INTRADIOL RING-CLEAVAGE DIOXYGENASES DOMAIN-CONTAINING PROTEIN-RELATED"/>
    <property type="match status" value="1"/>
</dbReference>
<organism evidence="4 5">
    <name type="scientific">Apodospora peruviana</name>
    <dbReference type="NCBI Taxonomy" id="516989"/>
    <lineage>
        <taxon>Eukaryota</taxon>
        <taxon>Fungi</taxon>
        <taxon>Dikarya</taxon>
        <taxon>Ascomycota</taxon>
        <taxon>Pezizomycotina</taxon>
        <taxon>Sordariomycetes</taxon>
        <taxon>Sordariomycetidae</taxon>
        <taxon>Sordariales</taxon>
        <taxon>Lasiosphaeriaceae</taxon>
        <taxon>Apodospora</taxon>
    </lineage>
</organism>
<evidence type="ECO:0000259" key="3">
    <source>
        <dbReference type="Pfam" id="PF00775"/>
    </source>
</evidence>
<dbReference type="AlphaFoldDB" id="A0AAE0I0J2"/>
<protein>
    <submittedName>
        <fullName evidence="4">Intradiol ring-cleavage dioxygenase</fullName>
    </submittedName>
</protein>
<keyword evidence="2" id="KW-0732">Signal</keyword>
<dbReference type="Pfam" id="PF00775">
    <property type="entry name" value="Dioxygenase_C"/>
    <property type="match status" value="1"/>
</dbReference>
<dbReference type="Gene3D" id="2.60.130.10">
    <property type="entry name" value="Aromatic compound dioxygenase"/>
    <property type="match status" value="1"/>
</dbReference>
<dbReference type="CDD" id="cd03457">
    <property type="entry name" value="intradiol_dioxygenase_like"/>
    <property type="match status" value="1"/>
</dbReference>
<dbReference type="InterPro" id="IPR000627">
    <property type="entry name" value="Intradiol_dOase_C"/>
</dbReference>
<sequence length="372" mass="39440">MHLPVIIAGALAATVVMAHPGHDIRAEAAELRETLGMMARADLSHCAEKIKARGLEVRAIARRTELASRLAKKSGIIAGRDFGTVLKTSHHSNESYTLKTPASELFGSNNSCILSPEVTEGPYYVSGEYVRKNVIEDQPGVPLTLDLQVLDMETCDPVPNVYLEIWHCNSTGVYSGVAANGNGNGDGSNIDATFLRGVQKTDQDGVSLFETLFPGHYQGRAPHIHVMVHHNASARANGTLEDTTASHVGQVYFDQALINAVESTSVYKANTQALLLNENDFLFAEGARTSDPVVNYVTLGKNIEDGLLGWIAFGINSTMVREVHAATTLYKEGGKANEGGIGGPGGPGGPPPPGFSGFPTGFPPVPTAVPQA</sequence>
<evidence type="ECO:0000313" key="5">
    <source>
        <dbReference type="Proteomes" id="UP001283341"/>
    </source>
</evidence>
<reference evidence="4" key="2">
    <citation type="submission" date="2023-06" db="EMBL/GenBank/DDBJ databases">
        <authorList>
            <consortium name="Lawrence Berkeley National Laboratory"/>
            <person name="Haridas S."/>
            <person name="Hensen N."/>
            <person name="Bonometti L."/>
            <person name="Westerberg I."/>
            <person name="Brannstrom I.O."/>
            <person name="Guillou S."/>
            <person name="Cros-Aarteil S."/>
            <person name="Calhoun S."/>
            <person name="Kuo A."/>
            <person name="Mondo S."/>
            <person name="Pangilinan J."/>
            <person name="Riley R."/>
            <person name="Labutti K."/>
            <person name="Andreopoulos B."/>
            <person name="Lipzen A."/>
            <person name="Chen C."/>
            <person name="Yanf M."/>
            <person name="Daum C."/>
            <person name="Ng V."/>
            <person name="Clum A."/>
            <person name="Steindorff A."/>
            <person name="Ohm R."/>
            <person name="Martin F."/>
            <person name="Silar P."/>
            <person name="Natvig D."/>
            <person name="Lalanne C."/>
            <person name="Gautier V."/>
            <person name="Ament-Velasquez S.L."/>
            <person name="Kruys A."/>
            <person name="Hutchinson M.I."/>
            <person name="Powell A.J."/>
            <person name="Barry K."/>
            <person name="Miller A.N."/>
            <person name="Grigoriev I.V."/>
            <person name="Debuchy R."/>
            <person name="Gladieux P."/>
            <person name="Thoren M.H."/>
            <person name="Johannesson H."/>
        </authorList>
    </citation>
    <scope>NUCLEOTIDE SEQUENCE</scope>
    <source>
        <strain evidence="4">CBS 118394</strain>
    </source>
</reference>
<name>A0AAE0I0J2_9PEZI</name>
<feature type="region of interest" description="Disordered" evidence="1">
    <location>
        <begin position="333"/>
        <end position="372"/>
    </location>
</feature>
<dbReference type="GO" id="GO:0008199">
    <property type="term" value="F:ferric iron binding"/>
    <property type="evidence" value="ECO:0007669"/>
    <property type="project" value="InterPro"/>
</dbReference>
<gene>
    <name evidence="4" type="ORF">B0H66DRAFT_628425</name>
</gene>
<comment type="caution">
    <text evidence="4">The sequence shown here is derived from an EMBL/GenBank/DDBJ whole genome shotgun (WGS) entry which is preliminary data.</text>
</comment>